<accession>A0A8J3E729</accession>
<feature type="binding site" evidence="3">
    <location>
        <position position="133"/>
    </location>
    <ligand>
        <name>Zn(2+)</name>
        <dbReference type="ChEBI" id="CHEBI:29105"/>
        <label>2</label>
    </ligand>
</feature>
<dbReference type="Gene3D" id="3.30.70.360">
    <property type="match status" value="1"/>
</dbReference>
<dbReference type="PANTHER" id="PTHR32494:SF5">
    <property type="entry name" value="ALLANTOATE AMIDOHYDROLASE"/>
    <property type="match status" value="1"/>
</dbReference>
<dbReference type="EMBL" id="BMJQ01000033">
    <property type="protein sequence ID" value="GGF50264.1"/>
    <property type="molecule type" value="Genomic_DNA"/>
</dbReference>
<feature type="binding site" evidence="3">
    <location>
        <position position="387"/>
    </location>
    <ligand>
        <name>Zn(2+)</name>
        <dbReference type="ChEBI" id="CHEBI:29105"/>
        <label>2</label>
    </ligand>
</feature>
<dbReference type="RefSeq" id="WP_189052456.1">
    <property type="nucleotide sequence ID" value="NZ_BMJQ01000033.1"/>
</dbReference>
<protein>
    <submittedName>
        <fullName evidence="4">Zn-dependent hydrolase</fullName>
    </submittedName>
</protein>
<dbReference type="SUPFAM" id="SSF53187">
    <property type="entry name" value="Zn-dependent exopeptidases"/>
    <property type="match status" value="1"/>
</dbReference>
<feature type="binding site" evidence="3">
    <location>
        <position position="194"/>
    </location>
    <ligand>
        <name>Zn(2+)</name>
        <dbReference type="ChEBI" id="CHEBI:29105"/>
        <label>1</label>
    </ligand>
</feature>
<keyword evidence="5" id="KW-1185">Reference proteome</keyword>
<evidence type="ECO:0000313" key="5">
    <source>
        <dbReference type="Proteomes" id="UP000646365"/>
    </source>
</evidence>
<sequence>MTTRHNNIRADIGRLWASLMRSAEIGTTPKGGLKRLALSADDGVMRREFVEWCEAAGCKVEIDPIGNIFAFRPGTDPTAKPVLVGSHLDTQIKGGRFDGILGVLAGLELVRTLNDHGIQTRHPVALVNWTNEEGARFEPPMIGSGVFTGGKALDFALSRTDKDGITLGQALGEIGFQGKAKINADMFDSLFELHIEQGPRLDDAKIQVGIVTGAFGVRGFVVEVTGETGHVGPTPMAKRHNALVGAAHVTLAVEEIGWSEAQNHGKSTTMRVKVEPNLLGILPDFVEMTCDFRHPEEPSVIKMMDAFKARIPELEERSRCRIAVKEGWAYGGMRFDADCVDLVRDAAQKAGYSTLDLLTEAGHDAMHVAEVLPAAMIFTPCEGGLSHNEAENVSLADIEPGVNVLLQAVLARAGAV</sequence>
<dbReference type="Gene3D" id="3.40.630.10">
    <property type="entry name" value="Zn peptidases"/>
    <property type="match status" value="1"/>
</dbReference>
<dbReference type="InterPro" id="IPR002933">
    <property type="entry name" value="Peptidase_M20"/>
</dbReference>
<dbReference type="SUPFAM" id="SSF55031">
    <property type="entry name" value="Bacterial exopeptidase dimerisation domain"/>
    <property type="match status" value="1"/>
</dbReference>
<gene>
    <name evidence="4" type="ORF">GCM10011611_65870</name>
</gene>
<dbReference type="NCBIfam" id="TIGR01879">
    <property type="entry name" value="hydantase"/>
    <property type="match status" value="1"/>
</dbReference>
<dbReference type="PANTHER" id="PTHR32494">
    <property type="entry name" value="ALLANTOATE DEIMINASE-RELATED"/>
    <property type="match status" value="1"/>
</dbReference>
<dbReference type="GO" id="GO:0016813">
    <property type="term" value="F:hydrolase activity, acting on carbon-nitrogen (but not peptide) bonds, in linear amidines"/>
    <property type="evidence" value="ECO:0007669"/>
    <property type="project" value="InterPro"/>
</dbReference>
<dbReference type="GO" id="GO:0046872">
    <property type="term" value="F:metal ion binding"/>
    <property type="evidence" value="ECO:0007669"/>
    <property type="project" value="UniProtKB-KW"/>
</dbReference>
<evidence type="ECO:0000313" key="4">
    <source>
        <dbReference type="EMBL" id="GGF50264.1"/>
    </source>
</evidence>
<reference evidence="4" key="1">
    <citation type="journal article" date="2014" name="Int. J. Syst. Evol. Microbiol.">
        <title>Complete genome sequence of Corynebacterium casei LMG S-19264T (=DSM 44701T), isolated from a smear-ripened cheese.</title>
        <authorList>
            <consortium name="US DOE Joint Genome Institute (JGI-PGF)"/>
            <person name="Walter F."/>
            <person name="Albersmeier A."/>
            <person name="Kalinowski J."/>
            <person name="Ruckert C."/>
        </authorList>
    </citation>
    <scope>NUCLEOTIDE SEQUENCE</scope>
    <source>
        <strain evidence="4">CGMCC 1.15725</strain>
    </source>
</reference>
<evidence type="ECO:0000256" key="1">
    <source>
        <dbReference type="ARBA" id="ARBA00006153"/>
    </source>
</evidence>
<keyword evidence="3" id="KW-0862">Zinc</keyword>
<proteinExistence type="inferred from homology"/>
<comment type="similarity">
    <text evidence="1">Belongs to the peptidase M20 family.</text>
</comment>
<feature type="binding site" evidence="3">
    <location>
        <position position="98"/>
    </location>
    <ligand>
        <name>Zn(2+)</name>
        <dbReference type="ChEBI" id="CHEBI:29105"/>
        <label>2</label>
    </ligand>
</feature>
<keyword evidence="2 4" id="KW-0378">Hydrolase</keyword>
<dbReference type="CDD" id="cd03884">
    <property type="entry name" value="M20_bAS"/>
    <property type="match status" value="1"/>
</dbReference>
<comment type="cofactor">
    <cofactor evidence="3">
        <name>Zn(2+)</name>
        <dbReference type="ChEBI" id="CHEBI:29105"/>
    </cofactor>
    <text evidence="3">Binds 2 Zn(2+) ions per subunit.</text>
</comment>
<dbReference type="NCBIfam" id="NF006769">
    <property type="entry name" value="PRK09290.1-3"/>
    <property type="match status" value="1"/>
</dbReference>
<feature type="binding site" evidence="3">
    <location>
        <position position="98"/>
    </location>
    <ligand>
        <name>Zn(2+)</name>
        <dbReference type="ChEBI" id="CHEBI:29105"/>
        <label>1</label>
    </ligand>
</feature>
<reference evidence="4" key="2">
    <citation type="submission" date="2020-09" db="EMBL/GenBank/DDBJ databases">
        <authorList>
            <person name="Sun Q."/>
            <person name="Zhou Y."/>
        </authorList>
    </citation>
    <scope>NUCLEOTIDE SEQUENCE</scope>
    <source>
        <strain evidence="4">CGMCC 1.15725</strain>
    </source>
</reference>
<dbReference type="AlphaFoldDB" id="A0A8J3E729"/>
<dbReference type="Proteomes" id="UP000646365">
    <property type="component" value="Unassembled WGS sequence"/>
</dbReference>
<dbReference type="InterPro" id="IPR010158">
    <property type="entry name" value="Amidase_Cbmase"/>
</dbReference>
<organism evidence="4 5">
    <name type="scientific">Aliidongia dinghuensis</name>
    <dbReference type="NCBI Taxonomy" id="1867774"/>
    <lineage>
        <taxon>Bacteria</taxon>
        <taxon>Pseudomonadati</taxon>
        <taxon>Pseudomonadota</taxon>
        <taxon>Alphaproteobacteria</taxon>
        <taxon>Rhodospirillales</taxon>
        <taxon>Dongiaceae</taxon>
        <taxon>Aliidongia</taxon>
    </lineage>
</organism>
<dbReference type="InterPro" id="IPR036264">
    <property type="entry name" value="Bact_exopeptidase_dim_dom"/>
</dbReference>
<keyword evidence="3" id="KW-0479">Metal-binding</keyword>
<name>A0A8J3E729_9PROT</name>
<evidence type="ECO:0000256" key="3">
    <source>
        <dbReference type="PIRSR" id="PIRSR001235-1"/>
    </source>
</evidence>
<feature type="binding site" evidence="3">
    <location>
        <position position="87"/>
    </location>
    <ligand>
        <name>Zn(2+)</name>
        <dbReference type="ChEBI" id="CHEBI:29105"/>
        <label>1</label>
    </ligand>
</feature>
<evidence type="ECO:0000256" key="2">
    <source>
        <dbReference type="ARBA" id="ARBA00022801"/>
    </source>
</evidence>
<dbReference type="PIRSF" id="PIRSF001235">
    <property type="entry name" value="Amidase_carbamoylase"/>
    <property type="match status" value="1"/>
</dbReference>
<comment type="caution">
    <text evidence="4">The sequence shown here is derived from an EMBL/GenBank/DDBJ whole genome shotgun (WGS) entry which is preliminary data.</text>
</comment>
<dbReference type="Pfam" id="PF01546">
    <property type="entry name" value="Peptidase_M20"/>
    <property type="match status" value="1"/>
</dbReference>